<evidence type="ECO:0000256" key="9">
    <source>
        <dbReference type="SAM" id="MobiDB-lite"/>
    </source>
</evidence>
<sequence length="912" mass="97988">MPANSGSPQNLNLLHDNASTPSTSSDETGNPFNQNTISPSALSSTGSLVSPNNGQGAPTGSQGSREAVNNAGVAGLGTRGNNGGAMPPREGMPNSSSRPASRGSSMHFNGQNVHPRTSSNVSSGHIPGLPTGFAGSSMQQLPLGSTGSMVLYRLADSPHTHTSGLPSSTHPTSNPQSADNSNRNSNASDSASAALIPPTNPFGGGNGSNRSSIISFGMGYGEDTDSRYPSLREHPSMGLLSVRSDGTGTSNTGSGYGFGGLSLSTAARIANAESQTPFTHHPIHPPLSAPSPTHSPSLGNPRPPFASNNGSTPGTPTSLSSAPLPLNAPRGLIPYAYDPAVDSLLPDDEEDVLHDPNASPEAEKKLHSQGGLLYHNGNRKGGNSSWSWRGISNLGLLGMVLLALVALFLLYPVVTELQARDRNNAITGNIQVNGTGQAPVLANVRELVDKDTPQDVRTRTGFDGEEYELVFSDEFSEDGRTFWPGDDPYFEAMDFWYGVTGDLEWYDPQQVTTRDGALVITMDSASSPTAGLTPGSTAPFTPEQNHNLAYRSGMLQTWNKLCFTSGYIEIAVTLPGQNGQAEGYWPGAWTMGNLGRPGYRATTDGMWPYSYDACDVGTFPNQTMRDQSGPAAALFSDASWPEYDKKLSVLTGQRLSACTCPNQDHPGPWLSRENRYRGRGAPEIDIIEVQKDKADDPVTGLERTGNVVSQSVQFAPFSHDYTIVENANTFTVYNASNTYVNTYHGSPLQQAVSGLTKVPAEGYQGMPNKRFVTYGFEYWADNNDRQNTHITWQVDGKPSVTVKPGAVGPDKGTTGSQVDQRLTPEEPMSIIMNLGISRNWQQIKLETLMFPAEMTFDYVRIYQRKGHTNIGCNPKDYPTSDYIGLHMDQYTNRNATLWEYQKPTNRLYDGCS</sequence>
<feature type="region of interest" description="Disordered" evidence="9">
    <location>
        <begin position="346"/>
        <end position="376"/>
    </location>
</feature>
<feature type="compositionally biased region" description="Low complexity" evidence="9">
    <location>
        <begin position="309"/>
        <end position="325"/>
    </location>
</feature>
<dbReference type="InterPro" id="IPR000757">
    <property type="entry name" value="Beta-glucanase-like"/>
</dbReference>
<organism evidence="11 12">
    <name type="scientific">Marasmius tenuissimus</name>
    <dbReference type="NCBI Taxonomy" id="585030"/>
    <lineage>
        <taxon>Eukaryota</taxon>
        <taxon>Fungi</taxon>
        <taxon>Dikarya</taxon>
        <taxon>Basidiomycota</taxon>
        <taxon>Agaricomycotina</taxon>
        <taxon>Agaricomycetes</taxon>
        <taxon>Agaricomycetidae</taxon>
        <taxon>Agaricales</taxon>
        <taxon>Marasmiineae</taxon>
        <taxon>Marasmiaceae</taxon>
        <taxon>Marasmius</taxon>
    </lineage>
</organism>
<evidence type="ECO:0000259" key="10">
    <source>
        <dbReference type="PROSITE" id="PS51762"/>
    </source>
</evidence>
<keyword evidence="4" id="KW-0735">Signal-anchor</keyword>
<evidence type="ECO:0000256" key="8">
    <source>
        <dbReference type="ARBA" id="ARBA00023316"/>
    </source>
</evidence>
<protein>
    <recommendedName>
        <fullName evidence="10">GH16 domain-containing protein</fullName>
    </recommendedName>
</protein>
<feature type="compositionally biased region" description="Polar residues" evidence="9">
    <location>
        <begin position="106"/>
        <end position="123"/>
    </location>
</feature>
<feature type="compositionally biased region" description="Low complexity" evidence="9">
    <location>
        <begin position="177"/>
        <end position="194"/>
    </location>
</feature>
<evidence type="ECO:0000256" key="1">
    <source>
        <dbReference type="ARBA" id="ARBA00004606"/>
    </source>
</evidence>
<evidence type="ECO:0000256" key="4">
    <source>
        <dbReference type="ARBA" id="ARBA00022968"/>
    </source>
</evidence>
<feature type="compositionally biased region" description="Polar residues" evidence="9">
    <location>
        <begin position="1"/>
        <end position="64"/>
    </location>
</feature>
<dbReference type="EMBL" id="JBBXMP010000004">
    <property type="protein sequence ID" value="KAL0071140.1"/>
    <property type="molecule type" value="Genomic_DNA"/>
</dbReference>
<keyword evidence="12" id="KW-1185">Reference proteome</keyword>
<evidence type="ECO:0000256" key="7">
    <source>
        <dbReference type="ARBA" id="ARBA00023180"/>
    </source>
</evidence>
<feature type="domain" description="GH16" evidence="10">
    <location>
        <begin position="460"/>
        <end position="867"/>
    </location>
</feature>
<keyword evidence="8" id="KW-0961">Cell wall biogenesis/degradation</keyword>
<feature type="compositionally biased region" description="Low complexity" evidence="9">
    <location>
        <begin position="95"/>
        <end position="105"/>
    </location>
</feature>
<evidence type="ECO:0000313" key="12">
    <source>
        <dbReference type="Proteomes" id="UP001437256"/>
    </source>
</evidence>
<evidence type="ECO:0000256" key="6">
    <source>
        <dbReference type="ARBA" id="ARBA00023136"/>
    </source>
</evidence>
<comment type="subcellular location">
    <subcellularLocation>
        <location evidence="1">Membrane</location>
        <topology evidence="1">Single-pass type II membrane protein</topology>
    </subcellularLocation>
</comment>
<keyword evidence="7" id="KW-0325">Glycoprotein</keyword>
<dbReference type="PANTHER" id="PTHR31361:SF1">
    <property type="entry name" value="BETA-GLUCAN SYNTHESIS-ASSOCIATED PROTEIN KRE6-RELATED"/>
    <property type="match status" value="1"/>
</dbReference>
<dbReference type="PROSITE" id="PS51762">
    <property type="entry name" value="GH16_2"/>
    <property type="match status" value="1"/>
</dbReference>
<keyword evidence="3" id="KW-0812">Transmembrane</keyword>
<feature type="region of interest" description="Disordered" evidence="9">
    <location>
        <begin position="276"/>
        <end position="325"/>
    </location>
</feature>
<dbReference type="Proteomes" id="UP001437256">
    <property type="component" value="Unassembled WGS sequence"/>
</dbReference>
<keyword evidence="5" id="KW-1133">Transmembrane helix</keyword>
<feature type="region of interest" description="Disordered" evidence="9">
    <location>
        <begin position="1"/>
        <end position="140"/>
    </location>
</feature>
<comment type="similarity">
    <text evidence="2">Belongs to the SKN1/KRE6 family.</text>
</comment>
<evidence type="ECO:0000256" key="3">
    <source>
        <dbReference type="ARBA" id="ARBA00022692"/>
    </source>
</evidence>
<feature type="region of interest" description="Disordered" evidence="9">
    <location>
        <begin position="157"/>
        <end position="208"/>
    </location>
</feature>
<evidence type="ECO:0000313" key="11">
    <source>
        <dbReference type="EMBL" id="KAL0071140.1"/>
    </source>
</evidence>
<feature type="compositionally biased region" description="Polar residues" evidence="9">
    <location>
        <begin position="160"/>
        <end position="176"/>
    </location>
</feature>
<comment type="caution">
    <text evidence="11">The sequence shown here is derived from an EMBL/GenBank/DDBJ whole genome shotgun (WGS) entry which is preliminary data.</text>
</comment>
<accession>A0ABR3ACB9</accession>
<keyword evidence="6" id="KW-0472">Membrane</keyword>
<proteinExistence type="inferred from homology"/>
<dbReference type="Gene3D" id="2.60.120.200">
    <property type="match status" value="2"/>
</dbReference>
<dbReference type="SUPFAM" id="SSF49899">
    <property type="entry name" value="Concanavalin A-like lectins/glucanases"/>
    <property type="match status" value="1"/>
</dbReference>
<gene>
    <name evidence="11" type="ORF">AAF712_001699</name>
</gene>
<evidence type="ECO:0000256" key="5">
    <source>
        <dbReference type="ARBA" id="ARBA00022989"/>
    </source>
</evidence>
<evidence type="ECO:0000256" key="2">
    <source>
        <dbReference type="ARBA" id="ARBA00010962"/>
    </source>
</evidence>
<dbReference type="InterPro" id="IPR005629">
    <property type="entry name" value="Skn1/Kre6/Sbg1"/>
</dbReference>
<feature type="compositionally biased region" description="Gly residues" evidence="9">
    <location>
        <begin position="74"/>
        <end position="83"/>
    </location>
</feature>
<dbReference type="Pfam" id="PF03935">
    <property type="entry name" value="SKN1_KRE6_Sbg1"/>
    <property type="match status" value="1"/>
</dbReference>
<dbReference type="PANTHER" id="PTHR31361">
    <property type="entry name" value="BETA-GLUCAN SYNTHESIS-ASSOCIATED PROTEIN KRE6-RELATED"/>
    <property type="match status" value="1"/>
</dbReference>
<dbReference type="InterPro" id="IPR013320">
    <property type="entry name" value="ConA-like_dom_sf"/>
</dbReference>
<name>A0ABR3ACB9_9AGAR</name>
<reference evidence="11 12" key="1">
    <citation type="submission" date="2024-05" db="EMBL/GenBank/DDBJ databases">
        <title>A draft genome resource for the thread blight pathogen Marasmius tenuissimus strain MS-2.</title>
        <authorList>
            <person name="Yulfo-Soto G.E."/>
            <person name="Baruah I.K."/>
            <person name="Amoako-Attah I."/>
            <person name="Bukari Y."/>
            <person name="Meinhardt L.W."/>
            <person name="Bailey B.A."/>
            <person name="Cohen S.P."/>
        </authorList>
    </citation>
    <scope>NUCLEOTIDE SEQUENCE [LARGE SCALE GENOMIC DNA]</scope>
    <source>
        <strain evidence="11 12">MS-2</strain>
    </source>
</reference>